<dbReference type="SUPFAM" id="SSF57667">
    <property type="entry name" value="beta-beta-alpha zinc fingers"/>
    <property type="match status" value="4"/>
</dbReference>
<dbReference type="SMART" id="SM00349">
    <property type="entry name" value="KRAB"/>
    <property type="match status" value="1"/>
</dbReference>
<feature type="compositionally biased region" description="Polar residues" evidence="12">
    <location>
        <begin position="203"/>
        <end position="212"/>
    </location>
</feature>
<evidence type="ECO:0000256" key="9">
    <source>
        <dbReference type="ARBA" id="ARBA00023163"/>
    </source>
</evidence>
<feature type="region of interest" description="Disordered" evidence="12">
    <location>
        <begin position="169"/>
        <end position="241"/>
    </location>
</feature>
<keyword evidence="8" id="KW-0238">DNA-binding</keyword>
<dbReference type="FunFam" id="3.30.160.60:FF:002061">
    <property type="entry name" value="Uncharacterized protein"/>
    <property type="match status" value="2"/>
</dbReference>
<gene>
    <name evidence="16" type="primary">LOC115464550</name>
</gene>
<dbReference type="OrthoDB" id="8918594at2759"/>
<evidence type="ECO:0000256" key="10">
    <source>
        <dbReference type="ARBA" id="ARBA00023242"/>
    </source>
</evidence>
<dbReference type="FunFam" id="3.30.160.60:FF:000358">
    <property type="entry name" value="zinc finger protein 24"/>
    <property type="match status" value="1"/>
</dbReference>
<sequence length="532" mass="61575">MSAPVSAQASITFSDVAAYFLEADWDLLGEWQKELYKKVIKEIHSFLISQGYSILNPEVMFKIKKEDEKYFAQHCQWEGKESVNDPSTSLPIVTSVFSLSIKQEEDFPFMDHPEPEMPEQINLPVTDSCSVKPEILIRFKEQGFQIEPQGSQEREKLPSADETFIQQNVSLGSTQQRKEWKPQGSSGDYPDTSSDCERGFGTVTRTSLQETTQKGERSKAQERNSSYGPRAVQTQRLREGEGPFKSIYTQENLTTDSHFLEHQTPIVRTEVHGYEDLCKNNFFGDTATQDKPCKYSESGKYNNRQKSSLQRHKMTNMKEKQFKCPECNRFFKKKANLQLHKMIHTGNKPFKCSECNKCFSQKCNLQLHKMTHMGQKPFKCSECDKCFNQKGSLQRHKMTHTGDKPFTCSECDKCFSQKGSLQLHKMIHRGVKQFHCSECDKCFSQKGNMQRHKITHMSVKPFKCSECDKSFGQKGNLQRHEITHMKEKKFKCYEYDKCFSQNGSLQQLKITHMRLKVHNTSSSLNLNKRSNK</sequence>
<keyword evidence="6" id="KW-0862">Zinc</keyword>
<feature type="domain" description="C2H2-type" evidence="13">
    <location>
        <begin position="462"/>
        <end position="489"/>
    </location>
</feature>
<protein>
    <submittedName>
        <fullName evidence="16">Zinc finger protein interacting with ribonucleoprotein K-like</fullName>
    </submittedName>
</protein>
<dbReference type="Gene3D" id="6.10.140.140">
    <property type="match status" value="1"/>
</dbReference>
<reference evidence="16" key="1">
    <citation type="submission" date="2025-08" db="UniProtKB">
        <authorList>
            <consortium name="RefSeq"/>
        </authorList>
    </citation>
    <scope>IDENTIFICATION</scope>
</reference>
<dbReference type="GO" id="GO:0008270">
    <property type="term" value="F:zinc ion binding"/>
    <property type="evidence" value="ECO:0007669"/>
    <property type="project" value="UniProtKB-KW"/>
</dbReference>
<evidence type="ECO:0000256" key="12">
    <source>
        <dbReference type="SAM" id="MobiDB-lite"/>
    </source>
</evidence>
<keyword evidence="4" id="KW-0677">Repeat</keyword>
<dbReference type="InterPro" id="IPR050527">
    <property type="entry name" value="Snail/Krueppel_Znf"/>
</dbReference>
<dbReference type="GO" id="GO:0000978">
    <property type="term" value="F:RNA polymerase II cis-regulatory region sequence-specific DNA binding"/>
    <property type="evidence" value="ECO:0007669"/>
    <property type="project" value="TreeGrafter"/>
</dbReference>
<dbReference type="InterPro" id="IPR036051">
    <property type="entry name" value="KRAB_dom_sf"/>
</dbReference>
<dbReference type="Pfam" id="PF01352">
    <property type="entry name" value="KRAB"/>
    <property type="match status" value="1"/>
</dbReference>
<feature type="domain" description="C2H2-type" evidence="13">
    <location>
        <begin position="406"/>
        <end position="433"/>
    </location>
</feature>
<dbReference type="Pfam" id="PF00096">
    <property type="entry name" value="zf-C2H2"/>
    <property type="match status" value="6"/>
</dbReference>
<dbReference type="FunFam" id="3.30.160.60:FF:000739">
    <property type="entry name" value="Zgc:171418 protein"/>
    <property type="match status" value="1"/>
</dbReference>
<keyword evidence="5 11" id="KW-0863">Zinc-finger</keyword>
<evidence type="ECO:0000256" key="7">
    <source>
        <dbReference type="ARBA" id="ARBA00023015"/>
    </source>
</evidence>
<keyword evidence="10" id="KW-0539">Nucleus</keyword>
<dbReference type="InterPro" id="IPR013087">
    <property type="entry name" value="Znf_C2H2_type"/>
</dbReference>
<dbReference type="GO" id="GO:0005634">
    <property type="term" value="C:nucleus"/>
    <property type="evidence" value="ECO:0007669"/>
    <property type="project" value="UniProtKB-SubCell"/>
</dbReference>
<dbReference type="CDD" id="cd07765">
    <property type="entry name" value="KRAB_A-box"/>
    <property type="match status" value="1"/>
</dbReference>
<feature type="compositionally biased region" description="Polar residues" evidence="12">
    <location>
        <begin position="223"/>
        <end position="235"/>
    </location>
</feature>
<dbReference type="FunFam" id="3.30.160.60:FF:002343">
    <property type="entry name" value="Zinc finger protein 33A"/>
    <property type="match status" value="1"/>
</dbReference>
<keyword evidence="15" id="KW-1185">Reference proteome</keyword>
<dbReference type="SMART" id="SM00355">
    <property type="entry name" value="ZnF_C2H2"/>
    <property type="match status" value="6"/>
</dbReference>
<evidence type="ECO:0000256" key="11">
    <source>
        <dbReference type="PROSITE-ProRule" id="PRU00042"/>
    </source>
</evidence>
<organism evidence="15 16">
    <name type="scientific">Microcaecilia unicolor</name>
    <dbReference type="NCBI Taxonomy" id="1415580"/>
    <lineage>
        <taxon>Eukaryota</taxon>
        <taxon>Metazoa</taxon>
        <taxon>Chordata</taxon>
        <taxon>Craniata</taxon>
        <taxon>Vertebrata</taxon>
        <taxon>Euteleostomi</taxon>
        <taxon>Amphibia</taxon>
        <taxon>Gymnophiona</taxon>
        <taxon>Siphonopidae</taxon>
        <taxon>Microcaecilia</taxon>
    </lineage>
</organism>
<keyword evidence="7" id="KW-0805">Transcription regulation</keyword>
<evidence type="ECO:0000256" key="1">
    <source>
        <dbReference type="ARBA" id="ARBA00004123"/>
    </source>
</evidence>
<dbReference type="PROSITE" id="PS00028">
    <property type="entry name" value="ZINC_FINGER_C2H2_1"/>
    <property type="match status" value="6"/>
</dbReference>
<feature type="domain" description="C2H2-type" evidence="13">
    <location>
        <begin position="434"/>
        <end position="461"/>
    </location>
</feature>
<feature type="domain" description="C2H2-type" evidence="13">
    <location>
        <begin position="322"/>
        <end position="349"/>
    </location>
</feature>
<dbReference type="PANTHER" id="PTHR24388">
    <property type="entry name" value="ZINC FINGER PROTEIN"/>
    <property type="match status" value="1"/>
</dbReference>
<feature type="domain" description="C2H2-type" evidence="13">
    <location>
        <begin position="350"/>
        <end position="377"/>
    </location>
</feature>
<feature type="domain" description="KRAB" evidence="14">
    <location>
        <begin position="11"/>
        <end position="82"/>
    </location>
</feature>
<dbReference type="Gene3D" id="3.30.160.60">
    <property type="entry name" value="Classic Zinc Finger"/>
    <property type="match status" value="6"/>
</dbReference>
<comment type="similarity">
    <text evidence="2">Belongs to the krueppel C2H2-type zinc-finger protein family.</text>
</comment>
<evidence type="ECO:0000256" key="6">
    <source>
        <dbReference type="ARBA" id="ARBA00022833"/>
    </source>
</evidence>
<dbReference type="FunFam" id="3.30.160.60:FF:000110">
    <property type="entry name" value="Zinc finger protein-like"/>
    <property type="match status" value="1"/>
</dbReference>
<evidence type="ECO:0000256" key="2">
    <source>
        <dbReference type="ARBA" id="ARBA00006991"/>
    </source>
</evidence>
<evidence type="ECO:0000259" key="13">
    <source>
        <dbReference type="PROSITE" id="PS50157"/>
    </source>
</evidence>
<accession>A0A6P7XC08</accession>
<proteinExistence type="inferred from homology"/>
<dbReference type="RefSeq" id="XP_030050776.1">
    <property type="nucleotide sequence ID" value="XM_030194916.1"/>
</dbReference>
<dbReference type="SUPFAM" id="SSF109640">
    <property type="entry name" value="KRAB domain (Kruppel-associated box)"/>
    <property type="match status" value="1"/>
</dbReference>
<dbReference type="Proteomes" id="UP000515156">
    <property type="component" value="Chromosome 3"/>
</dbReference>
<dbReference type="AlphaFoldDB" id="A0A6P7XC08"/>
<evidence type="ECO:0000256" key="4">
    <source>
        <dbReference type="ARBA" id="ARBA00022737"/>
    </source>
</evidence>
<dbReference type="InParanoid" id="A0A6P7XC08"/>
<dbReference type="KEGG" id="muo:115464550"/>
<dbReference type="PROSITE" id="PS50805">
    <property type="entry name" value="KRAB"/>
    <property type="match status" value="1"/>
</dbReference>
<name>A0A6P7XC08_9AMPH</name>
<feature type="compositionally biased region" description="Basic and acidic residues" evidence="12">
    <location>
        <begin position="213"/>
        <end position="222"/>
    </location>
</feature>
<keyword evidence="9" id="KW-0804">Transcription</keyword>
<dbReference type="PROSITE" id="PS50157">
    <property type="entry name" value="ZINC_FINGER_C2H2_2"/>
    <property type="match status" value="6"/>
</dbReference>
<keyword evidence="3" id="KW-0479">Metal-binding</keyword>
<dbReference type="InterPro" id="IPR001909">
    <property type="entry name" value="KRAB"/>
</dbReference>
<evidence type="ECO:0000256" key="3">
    <source>
        <dbReference type="ARBA" id="ARBA00022723"/>
    </source>
</evidence>
<dbReference type="GeneID" id="115464550"/>
<evidence type="ECO:0000256" key="5">
    <source>
        <dbReference type="ARBA" id="ARBA00022771"/>
    </source>
</evidence>
<dbReference type="InterPro" id="IPR036236">
    <property type="entry name" value="Znf_C2H2_sf"/>
</dbReference>
<dbReference type="PANTHER" id="PTHR24388:SF96">
    <property type="entry name" value="GENE, 32687-RELATED"/>
    <property type="match status" value="1"/>
</dbReference>
<evidence type="ECO:0000259" key="14">
    <source>
        <dbReference type="PROSITE" id="PS50805"/>
    </source>
</evidence>
<evidence type="ECO:0000313" key="16">
    <source>
        <dbReference type="RefSeq" id="XP_030050776.1"/>
    </source>
</evidence>
<evidence type="ECO:0000256" key="8">
    <source>
        <dbReference type="ARBA" id="ARBA00023125"/>
    </source>
</evidence>
<evidence type="ECO:0000313" key="15">
    <source>
        <dbReference type="Proteomes" id="UP000515156"/>
    </source>
</evidence>
<comment type="subcellular location">
    <subcellularLocation>
        <location evidence="1">Nucleus</location>
    </subcellularLocation>
</comment>
<feature type="domain" description="C2H2-type" evidence="13">
    <location>
        <begin position="378"/>
        <end position="405"/>
    </location>
</feature>
<dbReference type="GO" id="GO:0000981">
    <property type="term" value="F:DNA-binding transcription factor activity, RNA polymerase II-specific"/>
    <property type="evidence" value="ECO:0007669"/>
    <property type="project" value="TreeGrafter"/>
</dbReference>